<feature type="region of interest" description="Disordered" evidence="1">
    <location>
        <begin position="367"/>
        <end position="387"/>
    </location>
</feature>
<dbReference type="Gene3D" id="1.25.10.10">
    <property type="entry name" value="Leucine-rich Repeat Variant"/>
    <property type="match status" value="2"/>
</dbReference>
<feature type="transmembrane region" description="Helical" evidence="2">
    <location>
        <begin position="42"/>
        <end position="61"/>
    </location>
</feature>
<keyword evidence="2" id="KW-0472">Membrane</keyword>
<reference evidence="4 5" key="1">
    <citation type="journal article" date="2018" name="Nat. Biotechnol.">
        <title>A standardized bacterial taxonomy based on genome phylogeny substantially revises the tree of life.</title>
        <authorList>
            <person name="Parks D.H."/>
            <person name="Chuvochina M."/>
            <person name="Waite D.W."/>
            <person name="Rinke C."/>
            <person name="Skarshewski A."/>
            <person name="Chaumeil P.A."/>
            <person name="Hugenholtz P."/>
        </authorList>
    </citation>
    <scope>NUCLEOTIDE SEQUENCE [LARGE SCALE GENOMIC DNA]</scope>
    <source>
        <strain evidence="4">UBA8844</strain>
    </source>
</reference>
<organism evidence="4 5">
    <name type="scientific">Gemmatimonas aurantiaca</name>
    <dbReference type="NCBI Taxonomy" id="173480"/>
    <lineage>
        <taxon>Bacteria</taxon>
        <taxon>Pseudomonadati</taxon>
        <taxon>Gemmatimonadota</taxon>
        <taxon>Gemmatimonadia</taxon>
        <taxon>Gemmatimonadales</taxon>
        <taxon>Gemmatimonadaceae</taxon>
        <taxon>Gemmatimonas</taxon>
    </lineage>
</organism>
<feature type="compositionally biased region" description="Basic and acidic residues" evidence="1">
    <location>
        <begin position="647"/>
        <end position="660"/>
    </location>
</feature>
<dbReference type="Gene3D" id="3.30.2010.10">
    <property type="entry name" value="Metalloproteases ('zincins'), catalytic domain"/>
    <property type="match status" value="1"/>
</dbReference>
<evidence type="ECO:0000256" key="1">
    <source>
        <dbReference type="SAM" id="MobiDB-lite"/>
    </source>
</evidence>
<feature type="transmembrane region" description="Helical" evidence="2">
    <location>
        <begin position="12"/>
        <end position="30"/>
    </location>
</feature>
<dbReference type="SMART" id="SM00567">
    <property type="entry name" value="EZ_HEAT"/>
    <property type="match status" value="5"/>
</dbReference>
<dbReference type="OMA" id="DENVWIN"/>
<dbReference type="InterPro" id="IPR021133">
    <property type="entry name" value="HEAT_type_2"/>
</dbReference>
<proteinExistence type="predicted"/>
<dbReference type="Pfam" id="PF13646">
    <property type="entry name" value="HEAT_2"/>
    <property type="match status" value="2"/>
</dbReference>
<comment type="caution">
    <text evidence="4">The sequence shown here is derived from an EMBL/GenBank/DDBJ whole genome shotgun (WGS) entry which is preliminary data.</text>
</comment>
<evidence type="ECO:0000256" key="2">
    <source>
        <dbReference type="SAM" id="Phobius"/>
    </source>
</evidence>
<evidence type="ECO:0000313" key="5">
    <source>
        <dbReference type="Proteomes" id="UP000264071"/>
    </source>
</evidence>
<dbReference type="AlphaFoldDB" id="A0A3D4V651"/>
<dbReference type="InterPro" id="IPR016024">
    <property type="entry name" value="ARM-type_fold"/>
</dbReference>
<dbReference type="EMBL" id="DPIY01000006">
    <property type="protein sequence ID" value="HCT56619.1"/>
    <property type="molecule type" value="Genomic_DNA"/>
</dbReference>
<evidence type="ECO:0000313" key="4">
    <source>
        <dbReference type="EMBL" id="HCT56619.1"/>
    </source>
</evidence>
<name>A0A3D4V651_9BACT</name>
<dbReference type="InterPro" id="IPR004155">
    <property type="entry name" value="PBS_lyase_HEAT"/>
</dbReference>
<dbReference type="InterPro" id="IPR052173">
    <property type="entry name" value="Beta-lactam_resp_regulator"/>
</dbReference>
<keyword evidence="2" id="KW-0812">Transmembrane</keyword>
<dbReference type="PANTHER" id="PTHR34978:SF3">
    <property type="entry name" value="SLR0241 PROTEIN"/>
    <property type="match status" value="1"/>
</dbReference>
<dbReference type="Pfam" id="PF05569">
    <property type="entry name" value="Peptidase_M56"/>
    <property type="match status" value="1"/>
</dbReference>
<accession>A0A3D4V651</accession>
<sequence>MEAMTRTALAWLLTYAIHSTVLLALAWLLSRWGRLSMHTLDFIWKLALVGGLLTSTLQLGFNVRPFGSFALEGARLPVASLVDRSSSIVPAAGSSHEQAKEHEPVVSGSTAMAPATPLVAAAATPTPAGSRRVGIELLLFAAWAVVALVLSLVYVARRLMLVGRLANRQHITEGSLPVMLDALRRAVGFRSHVALTSVNTISSPVALGLHEICVPEAALTELTSDEQRGLLAHELAHLARRDPVWLDVASLIERVFFFQPLNRLARQEIQRNAEFLCDDWAAERTGNGLPLAHCLARVAEWIEASPVGVPVAGMAEQRSLLVTRIARLIEGRRAEGRRASSPLSRVLTIATATVLLSAVVAAAPGVRRTHGPVSSSASIGSTTDEPTVRLSAALDEADEERHQDRREPTDADDPAVITALIARLKDADASVRRAAAGSLGNLRSKAAVPALIAAIDDANKDVRVAVCEALGHIGDARAVPSLTRLLTDASPEVRQHALDALDDFAEELTVQQILPSTQDARAETRAKAAELLGEIGDRDAIPTLQRLLSDASEDVRSTALESLCELKAVLSAPQIAALLSDASADVRHAALEYVKEQPTLGNVATIRKMVSDADEHVREAAIEALAELRSPEARTALREALNSSDPAVRRRAAEALGERP</sequence>
<gene>
    <name evidence="4" type="ORF">DGD08_05320</name>
</gene>
<dbReference type="Pfam" id="PF03130">
    <property type="entry name" value="HEAT_PBS"/>
    <property type="match status" value="1"/>
</dbReference>
<dbReference type="PROSITE" id="PS50077">
    <property type="entry name" value="HEAT_REPEAT"/>
    <property type="match status" value="2"/>
</dbReference>
<dbReference type="Proteomes" id="UP000264071">
    <property type="component" value="Unassembled WGS sequence"/>
</dbReference>
<evidence type="ECO:0000259" key="3">
    <source>
        <dbReference type="Pfam" id="PF05569"/>
    </source>
</evidence>
<keyword evidence="2" id="KW-1133">Transmembrane helix</keyword>
<dbReference type="InterPro" id="IPR011989">
    <property type="entry name" value="ARM-like"/>
</dbReference>
<feature type="domain" description="Peptidase M56" evidence="3">
    <location>
        <begin position="120"/>
        <end position="279"/>
    </location>
</feature>
<feature type="compositionally biased region" description="Polar residues" evidence="1">
    <location>
        <begin position="372"/>
        <end position="385"/>
    </location>
</feature>
<feature type="transmembrane region" description="Helical" evidence="2">
    <location>
        <begin position="137"/>
        <end position="156"/>
    </location>
</feature>
<dbReference type="CDD" id="cd07341">
    <property type="entry name" value="M56_BlaR1_MecR1_like"/>
    <property type="match status" value="1"/>
</dbReference>
<dbReference type="SUPFAM" id="SSF48371">
    <property type="entry name" value="ARM repeat"/>
    <property type="match status" value="2"/>
</dbReference>
<dbReference type="PANTHER" id="PTHR34978">
    <property type="entry name" value="POSSIBLE SENSOR-TRANSDUCER PROTEIN BLAR"/>
    <property type="match status" value="1"/>
</dbReference>
<protein>
    <recommendedName>
        <fullName evidence="3">Peptidase M56 domain-containing protein</fullName>
    </recommendedName>
</protein>
<feature type="region of interest" description="Disordered" evidence="1">
    <location>
        <begin position="638"/>
        <end position="660"/>
    </location>
</feature>
<dbReference type="InterPro" id="IPR008756">
    <property type="entry name" value="Peptidase_M56"/>
</dbReference>